<evidence type="ECO:0000313" key="3">
    <source>
        <dbReference type="Proteomes" id="UP001165561"/>
    </source>
</evidence>
<feature type="transmembrane region" description="Helical" evidence="1">
    <location>
        <begin position="317"/>
        <end position="335"/>
    </location>
</feature>
<keyword evidence="1" id="KW-0812">Transmembrane</keyword>
<keyword evidence="3" id="KW-1185">Reference proteome</keyword>
<keyword evidence="1" id="KW-0472">Membrane</keyword>
<dbReference type="EMBL" id="JARACI010000980">
    <property type="protein sequence ID" value="MDD9206806.1"/>
    <property type="molecule type" value="Genomic_DNA"/>
</dbReference>
<protein>
    <recommendedName>
        <fullName evidence="4">VWA domain-containing protein</fullName>
    </recommendedName>
</protein>
<dbReference type="Gene3D" id="3.40.50.410">
    <property type="entry name" value="von Willebrand factor, type A domain"/>
    <property type="match status" value="1"/>
</dbReference>
<evidence type="ECO:0008006" key="4">
    <source>
        <dbReference type="Google" id="ProtNLM"/>
    </source>
</evidence>
<accession>A0ABT5TXK9</accession>
<dbReference type="SUPFAM" id="SSF53300">
    <property type="entry name" value="vWA-like"/>
    <property type="match status" value="1"/>
</dbReference>
<evidence type="ECO:0000256" key="1">
    <source>
        <dbReference type="SAM" id="Phobius"/>
    </source>
</evidence>
<feature type="transmembrane region" description="Helical" evidence="1">
    <location>
        <begin position="59"/>
        <end position="78"/>
    </location>
</feature>
<reference evidence="2" key="1">
    <citation type="submission" date="2023-02" db="EMBL/GenBank/DDBJ databases">
        <title>Georgenia sp.10Sc9-8, isolated from a soil sample collected from the Taklamakan desert.</title>
        <authorList>
            <person name="Liu S."/>
        </authorList>
    </citation>
    <scope>NUCLEOTIDE SEQUENCE</scope>
    <source>
        <strain evidence="2">10Sc9-8</strain>
    </source>
</reference>
<sequence>MSPWVLPVLCLVVVVAALLGWTRASRDTHRTTTTPVANTDYLHEVPAYRRRMSVLRTGLTVAAGFLVLTAVAAATLAARPVDRDTRSEVLATRDIVLCLDVSGSMIELDTQILEKFHELVASFDGERIALNVWNTTSRTVFPLTDDYSLVQEELDAAAEALDFPLDSWIYDQEDLERLERFLAGTVSPESESSSLVGDGLATCVLAFDEQGGERSRSIVLATDNIVLGSPVYELSEAADLAADRDISVHGLYAVLEEYADPAAQSEFEEVITAHGGLYYAADDPAAVDGIIEDIAAQQAVELDAEPELVVTDRPDSVLPYLVIGLTGMLVLLWRLRA</sequence>
<comment type="caution">
    <text evidence="2">The sequence shown here is derived from an EMBL/GenBank/DDBJ whole genome shotgun (WGS) entry which is preliminary data.</text>
</comment>
<proteinExistence type="predicted"/>
<keyword evidence="1" id="KW-1133">Transmembrane helix</keyword>
<gene>
    <name evidence="2" type="ORF">PU560_10055</name>
</gene>
<evidence type="ECO:0000313" key="2">
    <source>
        <dbReference type="EMBL" id="MDD9206806.1"/>
    </source>
</evidence>
<name>A0ABT5TXK9_9MICO</name>
<feature type="transmembrane region" description="Helical" evidence="1">
    <location>
        <begin position="6"/>
        <end position="22"/>
    </location>
</feature>
<dbReference type="InterPro" id="IPR036465">
    <property type="entry name" value="vWFA_dom_sf"/>
</dbReference>
<organism evidence="2 3">
    <name type="scientific">Georgenia halotolerans</name>
    <dbReference type="NCBI Taxonomy" id="3028317"/>
    <lineage>
        <taxon>Bacteria</taxon>
        <taxon>Bacillati</taxon>
        <taxon>Actinomycetota</taxon>
        <taxon>Actinomycetes</taxon>
        <taxon>Micrococcales</taxon>
        <taxon>Bogoriellaceae</taxon>
        <taxon>Georgenia</taxon>
    </lineage>
</organism>
<dbReference type="Proteomes" id="UP001165561">
    <property type="component" value="Unassembled WGS sequence"/>
</dbReference>